<dbReference type="OrthoDB" id="541555at2759"/>
<evidence type="ECO:0000313" key="2">
    <source>
        <dbReference type="EMBL" id="GLC56548.1"/>
    </source>
</evidence>
<feature type="compositionally biased region" description="Gly residues" evidence="1">
    <location>
        <begin position="139"/>
        <end position="150"/>
    </location>
</feature>
<accession>A0A9W6F4U0</accession>
<dbReference type="InterPro" id="IPR029063">
    <property type="entry name" value="SAM-dependent_MTases_sf"/>
</dbReference>
<reference evidence="2 3" key="1">
    <citation type="journal article" date="2023" name="Commun. Biol.">
        <title>Reorganization of the ancestral sex-determining regions during the evolution of trioecy in Pleodorina starrii.</title>
        <authorList>
            <person name="Takahashi K."/>
            <person name="Suzuki S."/>
            <person name="Kawai-Toyooka H."/>
            <person name="Yamamoto K."/>
            <person name="Hamaji T."/>
            <person name="Ootsuki R."/>
            <person name="Yamaguchi H."/>
            <person name="Kawachi M."/>
            <person name="Higashiyama T."/>
            <person name="Nozaki H."/>
        </authorList>
    </citation>
    <scope>NUCLEOTIDE SEQUENCE [LARGE SCALE GENOMIC DNA]</scope>
    <source>
        <strain evidence="2 3">NIES-4479</strain>
    </source>
</reference>
<evidence type="ECO:0000313" key="3">
    <source>
        <dbReference type="Proteomes" id="UP001165080"/>
    </source>
</evidence>
<keyword evidence="3" id="KW-1185">Reference proteome</keyword>
<evidence type="ECO:0000256" key="1">
    <source>
        <dbReference type="SAM" id="MobiDB-lite"/>
    </source>
</evidence>
<feature type="compositionally biased region" description="Low complexity" evidence="1">
    <location>
        <begin position="161"/>
        <end position="177"/>
    </location>
</feature>
<gene>
    <name evidence="2" type="primary">PLEST004085</name>
    <name evidence="2" type="ORF">PLESTB_001119200</name>
</gene>
<feature type="region of interest" description="Disordered" evidence="1">
    <location>
        <begin position="134"/>
        <end position="179"/>
    </location>
</feature>
<dbReference type="EMBL" id="BRXU01000016">
    <property type="protein sequence ID" value="GLC56548.1"/>
    <property type="molecule type" value="Genomic_DNA"/>
</dbReference>
<protein>
    <submittedName>
        <fullName evidence="2">Uncharacterized protein</fullName>
    </submittedName>
</protein>
<organism evidence="2 3">
    <name type="scientific">Pleodorina starrii</name>
    <dbReference type="NCBI Taxonomy" id="330485"/>
    <lineage>
        <taxon>Eukaryota</taxon>
        <taxon>Viridiplantae</taxon>
        <taxon>Chlorophyta</taxon>
        <taxon>core chlorophytes</taxon>
        <taxon>Chlorophyceae</taxon>
        <taxon>CS clade</taxon>
        <taxon>Chlamydomonadales</taxon>
        <taxon>Volvocaceae</taxon>
        <taxon>Pleodorina</taxon>
    </lineage>
</organism>
<proteinExistence type="predicted"/>
<feature type="region of interest" description="Disordered" evidence="1">
    <location>
        <begin position="337"/>
        <end position="359"/>
    </location>
</feature>
<sequence length="359" mass="36785">MPNPAWIDLSAAGALRGRVAAPAASAVRDGRGGDGDGSAGGFASSVLRERASAAASAAVRSPEKEKGADDATVAVQVELQPAADAAVASPEPDVLRGPVYTAAEVFQCQEESLFYSQVLEKMLPVVTRREALRRNGSGARSGSGAGGGWGWPSQAVAGTSGADPAAAEGGAQPQAGETRSLKVVEFGTGDGKPVISALMKTSFDGVVYGFELNPISASLARDNAGACGLSEQYQITTGCFYKGTSAPSSPAAGAVCLIANPPYLPAPDSNILMPELHGGADGAELTRDLLSLGFPYVVLLVASFSNPASVLHHAAAEGYRVVDFQMTPLPFGTYSSEPKASLEGLDDKDNNRTNQLETR</sequence>
<comment type="caution">
    <text evidence="2">The sequence shown here is derived from an EMBL/GenBank/DDBJ whole genome shotgun (WGS) entry which is preliminary data.</text>
</comment>
<dbReference type="Proteomes" id="UP001165080">
    <property type="component" value="Unassembled WGS sequence"/>
</dbReference>
<dbReference type="AlphaFoldDB" id="A0A9W6F4U0"/>
<name>A0A9W6F4U0_9CHLO</name>
<dbReference type="SUPFAM" id="SSF53335">
    <property type="entry name" value="S-adenosyl-L-methionine-dependent methyltransferases"/>
    <property type="match status" value="1"/>
</dbReference>
<dbReference type="Gene3D" id="3.40.50.150">
    <property type="entry name" value="Vaccinia Virus protein VP39"/>
    <property type="match status" value="1"/>
</dbReference>